<reference evidence="1" key="2">
    <citation type="submission" date="2014-03" db="EMBL/GenBank/DDBJ databases">
        <title>Candidatus Competibacter-lineage genomes retrieved from metagenomes reveal functional metabolic diversity.</title>
        <authorList>
            <person name="McIlroy S.J."/>
            <person name="Albertsen M."/>
            <person name="Andresen E.K."/>
            <person name="Saunders A.M."/>
            <person name="Kristiansen R."/>
            <person name="Stokholm-Bjerregaard M."/>
            <person name="Nielsen K.L."/>
            <person name="Nielsen P.H."/>
        </authorList>
    </citation>
    <scope>NUCLEOTIDE SEQUENCE</scope>
    <source>
        <strain evidence="1">Run_A_D11</strain>
    </source>
</reference>
<protein>
    <submittedName>
        <fullName evidence="1">Phage protein Gp37</fullName>
    </submittedName>
</protein>
<dbReference type="AlphaFoldDB" id="W6MBD6"/>
<dbReference type="Pfam" id="PF07505">
    <property type="entry name" value="DUF5131"/>
    <property type="match status" value="1"/>
</dbReference>
<accession>W6MBD6</accession>
<dbReference type="EMBL" id="CBTJ020000057">
    <property type="protein sequence ID" value="CDI03435.1"/>
    <property type="molecule type" value="Genomic_DNA"/>
</dbReference>
<dbReference type="Proteomes" id="UP000035760">
    <property type="component" value="Unassembled WGS sequence"/>
</dbReference>
<dbReference type="STRING" id="1400863.BN873_490044"/>
<reference evidence="1" key="1">
    <citation type="submission" date="2013-07" db="EMBL/GenBank/DDBJ databases">
        <authorList>
            <person name="McIlroy S."/>
        </authorList>
    </citation>
    <scope>NUCLEOTIDE SEQUENCE [LARGE SCALE GENOMIC DNA]</scope>
    <source>
        <strain evidence="1">Run_A_D11</strain>
    </source>
</reference>
<proteinExistence type="predicted"/>
<dbReference type="InterPro" id="IPR011101">
    <property type="entry name" value="DUF5131"/>
</dbReference>
<organism evidence="1 2">
    <name type="scientific">Candidatus Competibacter denitrificans Run_A_D11</name>
    <dbReference type="NCBI Taxonomy" id="1400863"/>
    <lineage>
        <taxon>Bacteria</taxon>
        <taxon>Pseudomonadati</taxon>
        <taxon>Pseudomonadota</taxon>
        <taxon>Gammaproteobacteria</taxon>
        <taxon>Candidatus Competibacteraceae</taxon>
        <taxon>Candidatus Competibacter</taxon>
    </lineage>
</organism>
<sequence length="273" mass="30944">MTPTMVPVGWKNPFPRWLLTRTQAAMSARKIEWTEQTWNPVTGCTKVSPGCKHCYAERMALHLQATGAAGYAGGFALTLREDRLGQPLERDKPTVYFVCSMADLFHEDVPDPFIDRVLAVIRRTPRHTYLLLTKRAERLPDFFASRSVPANVWLGVTVEDRRHGLPRIEHLRQVSVRVRFLSVEPLLEDLGPFDLSSIGWVIVGGESGPDARPMRKEWALSVRDRCAAAGVNFFFKQWGAWGPDGVRRDKKANGRLLAGRLWDERPELRGTLL</sequence>
<evidence type="ECO:0000313" key="2">
    <source>
        <dbReference type="Proteomes" id="UP000035760"/>
    </source>
</evidence>
<keyword evidence="2" id="KW-1185">Reference proteome</keyword>
<name>W6MBD6_9GAMM</name>
<evidence type="ECO:0000313" key="1">
    <source>
        <dbReference type="EMBL" id="CDI03435.1"/>
    </source>
</evidence>
<comment type="caution">
    <text evidence="1">The sequence shown here is derived from an EMBL/GenBank/DDBJ whole genome shotgun (WGS) entry which is preliminary data.</text>
</comment>
<gene>
    <name evidence="1" type="ORF">BN873_490044</name>
</gene>